<reference evidence="2 3" key="1">
    <citation type="submission" date="2020-01" db="EMBL/GenBank/DDBJ databases">
        <title>Sphingomonas sp. strain CSW-10.</title>
        <authorList>
            <person name="Chen W.-M."/>
        </authorList>
    </citation>
    <scope>NUCLEOTIDE SEQUENCE [LARGE SCALE GENOMIC DNA]</scope>
    <source>
        <strain evidence="2 3">CSW-10</strain>
    </source>
</reference>
<proteinExistence type="predicted"/>
<dbReference type="EMBL" id="CP053015">
    <property type="protein sequence ID" value="QJQ31822.1"/>
    <property type="molecule type" value="Genomic_DNA"/>
</dbReference>
<sequence>MPQTFSRETNGKLDTAGLSLLDGRTYRAKVKSIRATIDYDGQASGDTIVLGELPVGATFLYGVLIASATAGASATIAIGTAAAAGKYRTAATFTAANTPTMFGNAAAVDDDLLAAAERVIATVGTAALPNSADFLIVELFYADAS</sequence>
<protein>
    <submittedName>
        <fullName evidence="2">Uncharacterized protein</fullName>
    </submittedName>
</protein>
<evidence type="ECO:0000313" key="3">
    <source>
        <dbReference type="Proteomes" id="UP000503018"/>
    </source>
</evidence>
<dbReference type="AlphaFoldDB" id="A0A6M4AU04"/>
<evidence type="ECO:0000313" key="2">
    <source>
        <dbReference type="EMBL" id="QJQ31822.1"/>
    </source>
</evidence>
<dbReference type="RefSeq" id="WP_169944303.1">
    <property type="nucleotide sequence ID" value="NZ_CP053015.1"/>
</dbReference>
<evidence type="ECO:0000256" key="1">
    <source>
        <dbReference type="SAM" id="Phobius"/>
    </source>
</evidence>
<dbReference type="KEGG" id="slan:GV829_04635"/>
<keyword evidence="1" id="KW-0812">Transmembrane</keyword>
<gene>
    <name evidence="2" type="ORF">GV829_04635</name>
</gene>
<dbReference type="Proteomes" id="UP000503018">
    <property type="component" value="Chromosome"/>
</dbReference>
<organism evidence="2 3">
    <name type="scientific">Sphingomonas lacunae</name>
    <dbReference type="NCBI Taxonomy" id="2698828"/>
    <lineage>
        <taxon>Bacteria</taxon>
        <taxon>Pseudomonadati</taxon>
        <taxon>Pseudomonadota</taxon>
        <taxon>Alphaproteobacteria</taxon>
        <taxon>Sphingomonadales</taxon>
        <taxon>Sphingomonadaceae</taxon>
        <taxon>Sphingomonas</taxon>
    </lineage>
</organism>
<name>A0A6M4AU04_9SPHN</name>
<keyword evidence="1" id="KW-0472">Membrane</keyword>
<accession>A0A6M4AU04</accession>
<keyword evidence="3" id="KW-1185">Reference proteome</keyword>
<keyword evidence="1" id="KW-1133">Transmembrane helix</keyword>
<feature type="transmembrane region" description="Helical" evidence="1">
    <location>
        <begin position="59"/>
        <end position="84"/>
    </location>
</feature>